<dbReference type="CDD" id="cd17352">
    <property type="entry name" value="MFS_MCT_SLC16"/>
    <property type="match status" value="1"/>
</dbReference>
<reference evidence="6 7" key="1">
    <citation type="submission" date="2018-05" db="EMBL/GenBank/DDBJ databases">
        <title>Whole genome sequencing for identification of molecular markers to develop diagnostic detection tools for the regulated plant pathogen Lachnellula willkommii.</title>
        <authorList>
            <person name="Giroux E."/>
            <person name="Bilodeau G."/>
        </authorList>
    </citation>
    <scope>NUCLEOTIDE SEQUENCE [LARGE SCALE GENOMIC DNA]</scope>
    <source>
        <strain evidence="6 7">CBS 203.66</strain>
    </source>
</reference>
<feature type="transmembrane region" description="Helical" evidence="4">
    <location>
        <begin position="144"/>
        <end position="164"/>
    </location>
</feature>
<feature type="transmembrane region" description="Helical" evidence="4">
    <location>
        <begin position="208"/>
        <end position="228"/>
    </location>
</feature>
<dbReference type="InterPro" id="IPR041698">
    <property type="entry name" value="Methyltransf_25"/>
</dbReference>
<comment type="subcellular location">
    <subcellularLocation>
        <location evidence="1">Membrane</location>
        <topology evidence="1">Multi-pass membrane protein</topology>
    </subcellularLocation>
</comment>
<keyword evidence="7" id="KW-1185">Reference proteome</keyword>
<evidence type="ECO:0000256" key="4">
    <source>
        <dbReference type="SAM" id="Phobius"/>
    </source>
</evidence>
<protein>
    <submittedName>
        <fullName evidence="6">Aspyridones efflux protein apdF</fullName>
    </submittedName>
</protein>
<evidence type="ECO:0000259" key="5">
    <source>
        <dbReference type="Pfam" id="PF13649"/>
    </source>
</evidence>
<dbReference type="OrthoDB" id="6509908at2759"/>
<feature type="domain" description="Methyltransferase" evidence="5">
    <location>
        <begin position="403"/>
        <end position="498"/>
    </location>
</feature>
<dbReference type="CDD" id="cd02440">
    <property type="entry name" value="AdoMet_MTases"/>
    <property type="match status" value="1"/>
</dbReference>
<proteinExistence type="inferred from homology"/>
<name>A0A8T9BC92_9HELO</name>
<dbReference type="InterPro" id="IPR050327">
    <property type="entry name" value="Proton-linked_MCT"/>
</dbReference>
<dbReference type="EMBL" id="QGMF01000283">
    <property type="protein sequence ID" value="TVY17156.1"/>
    <property type="molecule type" value="Genomic_DNA"/>
</dbReference>
<feature type="transmembrane region" description="Helical" evidence="4">
    <location>
        <begin position="47"/>
        <end position="70"/>
    </location>
</feature>
<dbReference type="GO" id="GO:0016020">
    <property type="term" value="C:membrane"/>
    <property type="evidence" value="ECO:0007669"/>
    <property type="project" value="UniProtKB-SubCell"/>
</dbReference>
<evidence type="ECO:0000256" key="1">
    <source>
        <dbReference type="ARBA" id="ARBA00004141"/>
    </source>
</evidence>
<feature type="transmembrane region" description="Helical" evidence="4">
    <location>
        <begin position="119"/>
        <end position="138"/>
    </location>
</feature>
<dbReference type="Pfam" id="PF07690">
    <property type="entry name" value="MFS_1"/>
    <property type="match status" value="1"/>
</dbReference>
<feature type="compositionally biased region" description="Basic and acidic residues" evidence="3">
    <location>
        <begin position="1"/>
        <end position="22"/>
    </location>
</feature>
<gene>
    <name evidence="6" type="primary">apdF_16</name>
    <name evidence="6" type="ORF">LARI1_G006106</name>
</gene>
<feature type="transmembrane region" description="Helical" evidence="4">
    <location>
        <begin position="176"/>
        <end position="196"/>
    </location>
</feature>
<dbReference type="InterPro" id="IPR036259">
    <property type="entry name" value="MFS_trans_sf"/>
</dbReference>
<dbReference type="Gene3D" id="1.20.1250.20">
    <property type="entry name" value="MFS general substrate transporter like domains"/>
    <property type="match status" value="1"/>
</dbReference>
<feature type="transmembrane region" description="Helical" evidence="4">
    <location>
        <begin position="341"/>
        <end position="358"/>
    </location>
</feature>
<dbReference type="SUPFAM" id="SSF53335">
    <property type="entry name" value="S-adenosyl-L-methionine-dependent methyltransferases"/>
    <property type="match status" value="1"/>
</dbReference>
<dbReference type="PANTHER" id="PTHR11360:SF234">
    <property type="entry name" value="MFS-TYPE TRANSPORTER DBAD-RELATED"/>
    <property type="match status" value="1"/>
</dbReference>
<keyword evidence="4" id="KW-1133">Transmembrane helix</keyword>
<feature type="transmembrane region" description="Helical" evidence="4">
    <location>
        <begin position="90"/>
        <end position="112"/>
    </location>
</feature>
<feature type="region of interest" description="Disordered" evidence="3">
    <location>
        <begin position="1"/>
        <end position="38"/>
    </location>
</feature>
<dbReference type="InterPro" id="IPR029063">
    <property type="entry name" value="SAM-dependent_MTases_sf"/>
</dbReference>
<dbReference type="PANTHER" id="PTHR11360">
    <property type="entry name" value="MONOCARBOXYLATE TRANSPORTER"/>
    <property type="match status" value="1"/>
</dbReference>
<evidence type="ECO:0000313" key="6">
    <source>
        <dbReference type="EMBL" id="TVY17156.1"/>
    </source>
</evidence>
<feature type="transmembrane region" description="Helical" evidence="4">
    <location>
        <begin position="249"/>
        <end position="271"/>
    </location>
</feature>
<comment type="caution">
    <text evidence="6">The sequence shown here is derived from an EMBL/GenBank/DDBJ whole genome shotgun (WGS) entry which is preliminary data.</text>
</comment>
<dbReference type="GO" id="GO:0022857">
    <property type="term" value="F:transmembrane transporter activity"/>
    <property type="evidence" value="ECO:0007669"/>
    <property type="project" value="InterPro"/>
</dbReference>
<dbReference type="Proteomes" id="UP000469559">
    <property type="component" value="Unassembled WGS sequence"/>
</dbReference>
<evidence type="ECO:0000313" key="7">
    <source>
        <dbReference type="Proteomes" id="UP000469559"/>
    </source>
</evidence>
<feature type="transmembrane region" description="Helical" evidence="4">
    <location>
        <begin position="286"/>
        <end position="305"/>
    </location>
</feature>
<keyword evidence="4" id="KW-0812">Transmembrane</keyword>
<accession>A0A8T9BC92</accession>
<feature type="transmembrane region" description="Helical" evidence="4">
    <location>
        <begin position="317"/>
        <end position="335"/>
    </location>
</feature>
<dbReference type="AlphaFoldDB" id="A0A8T9BC92"/>
<keyword evidence="4" id="KW-0472">Membrane</keyword>
<comment type="similarity">
    <text evidence="2">Belongs to the major facilitator superfamily. Monocarboxylate porter (TC 2.A.1.13) family.</text>
</comment>
<dbReference type="Gene3D" id="3.40.50.150">
    <property type="entry name" value="Vaccinia Virus protein VP39"/>
    <property type="match status" value="1"/>
</dbReference>
<evidence type="ECO:0000256" key="3">
    <source>
        <dbReference type="SAM" id="MobiDB-lite"/>
    </source>
</evidence>
<dbReference type="Pfam" id="PF13649">
    <property type="entry name" value="Methyltransf_25"/>
    <property type="match status" value="1"/>
</dbReference>
<organism evidence="6 7">
    <name type="scientific">Lachnellula arida</name>
    <dbReference type="NCBI Taxonomy" id="1316785"/>
    <lineage>
        <taxon>Eukaryota</taxon>
        <taxon>Fungi</taxon>
        <taxon>Dikarya</taxon>
        <taxon>Ascomycota</taxon>
        <taxon>Pezizomycotina</taxon>
        <taxon>Leotiomycetes</taxon>
        <taxon>Helotiales</taxon>
        <taxon>Lachnaceae</taxon>
        <taxon>Lachnellula</taxon>
    </lineage>
</organism>
<dbReference type="SUPFAM" id="SSF103473">
    <property type="entry name" value="MFS general substrate transporter"/>
    <property type="match status" value="1"/>
</dbReference>
<sequence>MYSHSSDRLSKGEQLDTEKIHNEPPAPTYEKRAPPTVETPQPKNGGFVAWLHVAGAFCIFMNTWGVINTYGVYQTFYQTNFLSSESESTISWIGSIQAFLLYIVGAGAGPVFDAGYLRGLIWIGAILSVLGTMFTSISKTYWQILLSQGVMVGIGTGCSFIAAVSIISQYFTSKKVFAYGIASTGSSIGGVIYPVIFSRLQPRVGFGWATRVIGFVMLALFVVPLVGMKQRVRPATRRKLFSLSSFKDVPFLVFNVGVFFGFMGIYVPFYYVQLYALQVCKMKESFSIYLLAIINASSTVGRVLPNFYADKTGPLNMQIPFTFIAAILCFGWIAVKDTGGLIAWCVIYGFFCGCFASMPSSSVMSMTDDLQMMGSRMGMALGASGFGFLVGSPIGDTRRPTLLDNACGPGFATEAFLKAYPDAHVYAADVAPGMISLVDNIVASKGWNDRVETNVMDGVSLHYPNDMFDASITNFGIFFFSDSVMGAQEIYRTLKPGGKAIVTCWKEVPFLPILRAVQAIIKPGSVPISLPKLDDWAQKETMEMTLKRGGFSSLEMHEQKVMWWNQGLDEAAKGFADNFVNMVGDQWLDEEKNEILGVTEQVLKDEGDRFVVESEGMIGFHMVAWIAVATKSAV</sequence>
<dbReference type="InterPro" id="IPR011701">
    <property type="entry name" value="MFS"/>
</dbReference>
<evidence type="ECO:0000256" key="2">
    <source>
        <dbReference type="ARBA" id="ARBA00006727"/>
    </source>
</evidence>